<dbReference type="GO" id="GO:0004867">
    <property type="term" value="F:serine-type endopeptidase inhibitor activity"/>
    <property type="evidence" value="ECO:0007669"/>
    <property type="project" value="UniProtKB-KW"/>
</dbReference>
<evidence type="ECO:0000313" key="6">
    <source>
        <dbReference type="Proteomes" id="UP001168877"/>
    </source>
</evidence>
<reference evidence="5" key="2">
    <citation type="submission" date="2023-06" db="EMBL/GenBank/DDBJ databases">
        <authorList>
            <person name="Swenson N.G."/>
            <person name="Wegrzyn J.L."/>
            <person name="Mcevoy S.L."/>
        </authorList>
    </citation>
    <scope>NUCLEOTIDE SEQUENCE</scope>
    <source>
        <strain evidence="5">NS2018</strain>
        <tissue evidence="5">Leaf</tissue>
    </source>
</reference>
<evidence type="ECO:0000256" key="4">
    <source>
        <dbReference type="SAM" id="MobiDB-lite"/>
    </source>
</evidence>
<organism evidence="5 6">
    <name type="scientific">Acer saccharum</name>
    <name type="common">Sugar maple</name>
    <dbReference type="NCBI Taxonomy" id="4024"/>
    <lineage>
        <taxon>Eukaryota</taxon>
        <taxon>Viridiplantae</taxon>
        <taxon>Streptophyta</taxon>
        <taxon>Embryophyta</taxon>
        <taxon>Tracheophyta</taxon>
        <taxon>Spermatophyta</taxon>
        <taxon>Magnoliopsida</taxon>
        <taxon>eudicotyledons</taxon>
        <taxon>Gunneridae</taxon>
        <taxon>Pentapetalae</taxon>
        <taxon>rosids</taxon>
        <taxon>malvids</taxon>
        <taxon>Sapindales</taxon>
        <taxon>Sapindaceae</taxon>
        <taxon>Hippocastanoideae</taxon>
        <taxon>Acereae</taxon>
        <taxon>Acer</taxon>
    </lineage>
</organism>
<keyword evidence="3" id="KW-0722">Serine protease inhibitor</keyword>
<evidence type="ECO:0000256" key="3">
    <source>
        <dbReference type="ARBA" id="ARBA00022900"/>
    </source>
</evidence>
<dbReference type="EMBL" id="JAUESC010000001">
    <property type="protein sequence ID" value="KAK0606710.1"/>
    <property type="molecule type" value="Genomic_DNA"/>
</dbReference>
<protein>
    <recommendedName>
        <fullName evidence="7">DUF4283 domain-containing protein</fullName>
    </recommendedName>
</protein>
<comment type="caution">
    <text evidence="5">The sequence shown here is derived from an EMBL/GenBank/DDBJ whole genome shotgun (WGS) entry which is preliminary data.</text>
</comment>
<dbReference type="SUPFAM" id="SSF54654">
    <property type="entry name" value="CI-2 family of serine protease inhibitors"/>
    <property type="match status" value="2"/>
</dbReference>
<feature type="compositionally biased region" description="Basic and acidic residues" evidence="4">
    <location>
        <begin position="441"/>
        <end position="457"/>
    </location>
</feature>
<proteinExistence type="inferred from homology"/>
<dbReference type="PROSITE" id="PS00285">
    <property type="entry name" value="POTATO_INHIBITOR"/>
    <property type="match status" value="2"/>
</dbReference>
<gene>
    <name evidence="5" type="ORF">LWI29_003197</name>
</gene>
<dbReference type="PANTHER" id="PTHR33091:SF103">
    <property type="entry name" value="SERINE PROTEASE INHIBITOR, POTATO INHIBITOR I-TYPE FAMILY PROTEIN"/>
    <property type="match status" value="1"/>
</dbReference>
<dbReference type="InterPro" id="IPR000864">
    <property type="entry name" value="Prot_inh_pot1"/>
</dbReference>
<evidence type="ECO:0000313" key="5">
    <source>
        <dbReference type="EMBL" id="KAK0606710.1"/>
    </source>
</evidence>
<evidence type="ECO:0000256" key="1">
    <source>
        <dbReference type="ARBA" id="ARBA00008210"/>
    </source>
</evidence>
<evidence type="ECO:0008006" key="7">
    <source>
        <dbReference type="Google" id="ProtNLM"/>
    </source>
</evidence>
<keyword evidence="6" id="KW-1185">Reference proteome</keyword>
<dbReference type="GO" id="GO:0009611">
    <property type="term" value="P:response to wounding"/>
    <property type="evidence" value="ECO:0007669"/>
    <property type="project" value="InterPro"/>
</dbReference>
<dbReference type="Gene3D" id="3.30.10.10">
    <property type="entry name" value="Trypsin Inhibitor V, subunit A"/>
    <property type="match status" value="2"/>
</dbReference>
<feature type="region of interest" description="Disordered" evidence="4">
    <location>
        <begin position="424"/>
        <end position="457"/>
    </location>
</feature>
<comment type="similarity">
    <text evidence="1">Belongs to the protease inhibitor I13 (potato type I serine protease inhibitor) family.</text>
</comment>
<dbReference type="PANTHER" id="PTHR33091">
    <property type="entry name" value="PROTEIN, PUTATIVE, EXPRESSED-RELATED"/>
    <property type="match status" value="1"/>
</dbReference>
<dbReference type="AlphaFoldDB" id="A0AA39TMC4"/>
<name>A0AA39TMC4_ACESA</name>
<keyword evidence="2" id="KW-0646">Protease inhibitor</keyword>
<dbReference type="Proteomes" id="UP001168877">
    <property type="component" value="Unassembled WGS sequence"/>
</dbReference>
<sequence length="887" mass="97140">MNWEVKQSDGRWLEYSAVGVLKALDDVSRLVKDMLNRGIKFNFYYLGDKNVLWLFLSRNDRDDFIRDKVLWSESFSSVGVWSPAITPQSRMTWVEYRGIPLDCWCEDFFKRLGWAVGEPLRIDEETVKRNNIAVGRVLVLIPYNHSCPKVIKVVTGRNYFSVHVTEDLTPVSYSNVLEWLGLDWEDGVSDEGPKNCMKKKVDEVAKVKSTNQRTSHTLIGDWSSRPHHGRALIGEEKKDAVKDNCLGQKINTGGMVKSIKGKEKVRGKCSRIPYQVDGKPAGSKGVLVLGEKYDDCWTTSSEESDQGRMGDYTKCGGDTSFGGLDQLKGGNIVIDLGLIQVGNLGPNNSKSLLQDNTKDGDCGSLNKAHIELITDSKSKELEDETWSSSPGNSISHVSATQFSSGIEVVVQSAQLVNGKRKKPIRCGSKAISSSKSHGMVTRKDRGKDKRFEDTAPKENVSKRRWNLEAKMAKVIDKRDQLGVINRNVVDKNGDITQAGVKDKKNVRWSLREDVAKVIEVGVTLEFDFNGIEESVSEEIRRRETEDEVSLGLKIPFRDLVTIGWRERAGTLAGAEDKGNSGAGDRGKASWPELVGARGVDAASTIERENPFVSAVIVLEGSVVDAQFLCTRVRVWVNTSGDVVDIPKIVKDSWPELVGVRGEEAAATIEQENPTVSAVILLDGTIVNALFLCNRETRGAGEEVGESYNVPRDAEPVKEPLGAVALEVPVPPESVPVPSPAGGDAELRHPDPDFEDPVADLNTRGRQSGMNSGDAKCCARACWVDSKVKSSHSCSLNLLRGPVLWNVESAKKTSGGSVEANQDKTAVLKTGIKGSPAKIRSSSNANRGCGSRFDILSEDADITMIEGDQHGLIKVIGSSKNKDEAVLK</sequence>
<dbReference type="Pfam" id="PF00280">
    <property type="entry name" value="potato_inhibit"/>
    <property type="match status" value="2"/>
</dbReference>
<accession>A0AA39TMC4</accession>
<reference evidence="5" key="1">
    <citation type="journal article" date="2022" name="Plant J.">
        <title>Strategies of tolerance reflected in two North American maple genomes.</title>
        <authorList>
            <person name="McEvoy S.L."/>
            <person name="Sezen U.U."/>
            <person name="Trouern-Trend A."/>
            <person name="McMahon S.M."/>
            <person name="Schaberg P.G."/>
            <person name="Yang J."/>
            <person name="Wegrzyn J.L."/>
            <person name="Swenson N.G."/>
        </authorList>
    </citation>
    <scope>NUCLEOTIDE SEQUENCE</scope>
    <source>
        <strain evidence="5">NS2018</strain>
    </source>
</reference>
<evidence type="ECO:0000256" key="2">
    <source>
        <dbReference type="ARBA" id="ARBA00022690"/>
    </source>
</evidence>
<dbReference type="InterPro" id="IPR036354">
    <property type="entry name" value="Prot_inh_pot1_sf"/>
</dbReference>